<feature type="chain" id="PRO_5046013344" description="DUF11 domain-containing protein" evidence="1">
    <location>
        <begin position="24"/>
        <end position="966"/>
    </location>
</feature>
<feature type="signal peptide" evidence="1">
    <location>
        <begin position="1"/>
        <end position="23"/>
    </location>
</feature>
<keyword evidence="1" id="KW-0732">Signal</keyword>
<comment type="caution">
    <text evidence="2">The sequence shown here is derived from an EMBL/GenBank/DDBJ whole genome shotgun (WGS) entry which is preliminary data.</text>
</comment>
<name>A0ABX9TWA2_9GAMM</name>
<dbReference type="EMBL" id="RCHC01000008">
    <property type="protein sequence ID" value="RLL21736.1"/>
    <property type="molecule type" value="Genomic_DNA"/>
</dbReference>
<evidence type="ECO:0000313" key="3">
    <source>
        <dbReference type="Proteomes" id="UP000280271"/>
    </source>
</evidence>
<accession>A0ABX9TWA2</accession>
<keyword evidence="3" id="KW-1185">Reference proteome</keyword>
<dbReference type="RefSeq" id="WP_120375477.1">
    <property type="nucleotide sequence ID" value="NZ_RCHC01000008.1"/>
</dbReference>
<protein>
    <recommendedName>
        <fullName evidence="4">DUF11 domain-containing protein</fullName>
    </recommendedName>
</protein>
<evidence type="ECO:0000256" key="1">
    <source>
        <dbReference type="SAM" id="SignalP"/>
    </source>
</evidence>
<evidence type="ECO:0000313" key="2">
    <source>
        <dbReference type="EMBL" id="RLL21736.1"/>
    </source>
</evidence>
<proteinExistence type="predicted"/>
<sequence length="966" mass="104300">MKKPFLRHILASTLILIPSISEAATIADKNAKVGIQRSFVNLDFSSPRLPLLNQQVNQNLVPGWLTTHRDMGGTQGRIIEIWKGAGHSTAGGLPNAADDQYAELNAEEESALYQKVCLFGGESFDWSLKHAAREKNVTEKMEFFVGTVADGVGGTATYSTKSLQLITESSVTRNQTGRWVTRSGKSTLDKTKISEAGGVYAFIFKAKNGGTLGNFLDNIVLKLKPAVEFSAADGEFIENSTEIQPIPFKIVGQITSEADMPTLNFKVAYSEGTALKKRAVYGVDYTIYKRSGNEYIELTSATDGLEIDKATNNIKFNYLPSYMSGLDYFQGVEINGLAIKLKDNFAADGDKILPFAFNLDANSKAITTSLSSCSTVAALQEFQLSIADNDIDLAINKELVEKFPASGSKVSYNIGIENKTEGSARDVVLKDSLFSGLIKDTDLKLTCSEVDNGGNKASCPVLATDAATQLFSATGLNIGKIPGKSKLKFTVSGLKVDPNAKADANASNYTEYNPSKDYAGYIANYAEVSTSSNDIDAENNKFTAENRIIAASDLSNNKPGAAQKETGTGLFYIAQEGRNGATALLTKTADTEGKVYFPLNIQNSSMYAQNYKLYASSTAINTASAEDYTALDTSSISSFVTGVQVKFYPVIDSECKAGLSSSDISQMNVPANSTVQVCAEITSTSAEATNIPVWFAIESAETGLGDIIKNSIMYSGLSVRNLILVNDQQAQVQIGGSYVFAHRLTNNGSIPETGIQFALNPLTPKDGFAYTLFIDTNSNGVLDSSDVQVKDTDTSSIASGEYLALLVKVQAPATATNGMRSQVELKAVPIETVKDISLLPLINTDTITVGINQISLQKMQFKQAECINMTADQIVKAAYQISSQTIGRGDCIVYRIMVSNIGAETIKAIDVNDMYPAYTFPWSSNKMLPMTDSNDVVTEQNQQIKTVIKELKPNEQKSLYFGIKLQ</sequence>
<reference evidence="2 3" key="1">
    <citation type="submission" date="2018-09" db="EMBL/GenBank/DDBJ databases">
        <title>The draft genome of Acinetobacter sp. strains.</title>
        <authorList>
            <person name="Qin J."/>
            <person name="Feng Y."/>
            <person name="Zong Z."/>
        </authorList>
    </citation>
    <scope>NUCLEOTIDE SEQUENCE [LARGE SCALE GENOMIC DNA]</scope>
    <source>
        <strain evidence="2 3">WCHAc060005</strain>
    </source>
</reference>
<organism evidence="2 3">
    <name type="scientific">Acinetobacter chengduensis</name>
    <dbReference type="NCBI Taxonomy" id="2420890"/>
    <lineage>
        <taxon>Bacteria</taxon>
        <taxon>Pseudomonadati</taxon>
        <taxon>Pseudomonadota</taxon>
        <taxon>Gammaproteobacteria</taxon>
        <taxon>Moraxellales</taxon>
        <taxon>Moraxellaceae</taxon>
        <taxon>Acinetobacter</taxon>
    </lineage>
</organism>
<evidence type="ECO:0008006" key="4">
    <source>
        <dbReference type="Google" id="ProtNLM"/>
    </source>
</evidence>
<gene>
    <name evidence="2" type="ORF">D9K81_08535</name>
</gene>
<dbReference type="Proteomes" id="UP000280271">
    <property type="component" value="Unassembled WGS sequence"/>
</dbReference>